<sequence>MSMGFVGVSTGESSIRRVFPQWAEILGLPTRKLTGFDLPLDAGREQYRDVIKRIADDASMPGALITTHKIAVYNAAADLFDEVDADAQRFREISSVSKKDGRLVGHALDAVTAGLAMEEFLPAGHFHRTGGELLCLGTGGAGTAIVWYLMHRPDRPERIFCTDTSRRKLAALRAMLRRAGISTSHLDTLEVTGPADGLIELMPPGSLVVNATGMGKDTPGAPISEHCCFPSGSLVWEINYRGTLEFLDIARDRQAADNLTIVDGWRYFIHGWAQVIATVFHVELTPEKMTELSAAAGALR</sequence>
<accession>A0A1W2FQE6</accession>
<evidence type="ECO:0000313" key="2">
    <source>
        <dbReference type="Proteomes" id="UP000192674"/>
    </source>
</evidence>
<evidence type="ECO:0000313" key="1">
    <source>
        <dbReference type="EMBL" id="SMD24083.1"/>
    </source>
</evidence>
<reference evidence="1 2" key="1">
    <citation type="submission" date="2017-04" db="EMBL/GenBank/DDBJ databases">
        <authorList>
            <person name="Afonso C.L."/>
            <person name="Miller P.J."/>
            <person name="Scott M.A."/>
            <person name="Spackman E."/>
            <person name="Goraichik I."/>
            <person name="Dimitrov K.M."/>
            <person name="Suarez D.L."/>
            <person name="Swayne D.E."/>
        </authorList>
    </citation>
    <scope>NUCLEOTIDE SEQUENCE [LARGE SCALE GENOMIC DNA]</scope>
    <source>
        <strain evidence="1 2">DSM 43828</strain>
    </source>
</reference>
<dbReference type="SUPFAM" id="SSF51735">
    <property type="entry name" value="NAD(P)-binding Rossmann-fold domains"/>
    <property type="match status" value="1"/>
</dbReference>
<dbReference type="Gene3D" id="3.40.50.720">
    <property type="entry name" value="NAD(P)-binding Rossmann-like Domain"/>
    <property type="match status" value="1"/>
</dbReference>
<protein>
    <submittedName>
        <fullName evidence="1">Shikimate 5-dehydrogenase</fullName>
    </submittedName>
</protein>
<organism evidence="1 2">
    <name type="scientific">Kibdelosporangium aridum</name>
    <dbReference type="NCBI Taxonomy" id="2030"/>
    <lineage>
        <taxon>Bacteria</taxon>
        <taxon>Bacillati</taxon>
        <taxon>Actinomycetota</taxon>
        <taxon>Actinomycetes</taxon>
        <taxon>Pseudonocardiales</taxon>
        <taxon>Pseudonocardiaceae</taxon>
        <taxon>Kibdelosporangium</taxon>
    </lineage>
</organism>
<proteinExistence type="predicted"/>
<dbReference type="InterPro" id="IPR036291">
    <property type="entry name" value="NAD(P)-bd_dom_sf"/>
</dbReference>
<gene>
    <name evidence="1" type="ORF">SAMN05661093_08334</name>
</gene>
<dbReference type="Gene3D" id="3.40.50.10860">
    <property type="entry name" value="Leucine Dehydrogenase, chain A, domain 1"/>
    <property type="match status" value="1"/>
</dbReference>
<dbReference type="EMBL" id="FWXV01000010">
    <property type="protein sequence ID" value="SMD24083.1"/>
    <property type="molecule type" value="Genomic_DNA"/>
</dbReference>
<dbReference type="AlphaFoldDB" id="A0A1W2FQE6"/>
<dbReference type="Proteomes" id="UP000192674">
    <property type="component" value="Unassembled WGS sequence"/>
</dbReference>
<dbReference type="RefSeq" id="WP_200825921.1">
    <property type="nucleotide sequence ID" value="NZ_FWXV01000010.1"/>
</dbReference>
<keyword evidence="2" id="KW-1185">Reference proteome</keyword>
<name>A0A1W2FQE6_KIBAR</name>